<dbReference type="PROSITE" id="PS00028">
    <property type="entry name" value="ZINC_FINGER_C2H2_1"/>
    <property type="match status" value="2"/>
</dbReference>
<evidence type="ECO:0000256" key="3">
    <source>
        <dbReference type="ARBA" id="ARBA00022833"/>
    </source>
</evidence>
<accession>A0A6P7F174</accession>
<evidence type="ECO:0000256" key="5">
    <source>
        <dbReference type="PROSITE-ProRule" id="PRU00042"/>
    </source>
</evidence>
<keyword evidence="3" id="KW-0862">Zinc</keyword>
<dbReference type="KEGG" id="dvv:114325262"/>
<dbReference type="PANTHER" id="PTHR13267">
    <property type="entry name" value="ZINC FINGER PROTEIN 277"/>
    <property type="match status" value="1"/>
</dbReference>
<sequence length="384" mass="46180">MDLPQPDDSKNLFGPLVFEESQYSDFQSDVETDCLLCEDRFNLKLSLPMFLAHIFDVHSVVIEDVQNIDNLHEYVSYWHQKFQKNSLEQIIPSLSLDSTGQKYYLLSSLLKEDKELRHKLKLDYVIKIQEYERNNKNFRRSCLMCKLEYEGPRPGYFEHLSSQHNLQLGNPQNLVFVDELINKIESKMTALQCIYCERTFPDRHVLKEHMRKKLHKRINPKNEEYDKYYIVNYLEENKTWKAIQKENDRYAANKESEANADEEYSDWNEKEDLITCLFCKSKETDINVMCLHMESDHDFSFVDVTKDLDYYQKVKLINYIRKQMHQNKCLYCDKKFSIVLDLQTHLREENHYKIPDLKIFDQPEFYFPTYENDAFLYLIDDVED</sequence>
<dbReference type="SUPFAM" id="SSF57667">
    <property type="entry name" value="beta-beta-alpha zinc fingers"/>
    <property type="match status" value="2"/>
</dbReference>
<dbReference type="InterPro" id="IPR036236">
    <property type="entry name" value="Znf_C2H2_sf"/>
</dbReference>
<evidence type="ECO:0000256" key="2">
    <source>
        <dbReference type="ARBA" id="ARBA00022771"/>
    </source>
</evidence>
<dbReference type="InParanoid" id="A0A6P7F174"/>
<name>A0A6P7F174_DIAVI</name>
<dbReference type="Pfam" id="PF12756">
    <property type="entry name" value="zf-C2H2_2"/>
    <property type="match status" value="2"/>
</dbReference>
<evidence type="ECO:0000256" key="4">
    <source>
        <dbReference type="ARBA" id="ARBA00034119"/>
    </source>
</evidence>
<evidence type="ECO:0000313" key="9">
    <source>
        <dbReference type="RefSeq" id="XP_028129071.1"/>
    </source>
</evidence>
<dbReference type="PROSITE" id="PS50157">
    <property type="entry name" value="ZINC_FINGER_C2H2_2"/>
    <property type="match status" value="1"/>
</dbReference>
<proteinExistence type="inferred from homology"/>
<dbReference type="Proteomes" id="UP001652700">
    <property type="component" value="Unplaced"/>
</dbReference>
<organism evidence="9">
    <name type="scientific">Diabrotica virgifera virgifera</name>
    <name type="common">western corn rootworm</name>
    <dbReference type="NCBI Taxonomy" id="50390"/>
    <lineage>
        <taxon>Eukaryota</taxon>
        <taxon>Metazoa</taxon>
        <taxon>Ecdysozoa</taxon>
        <taxon>Arthropoda</taxon>
        <taxon>Hexapoda</taxon>
        <taxon>Insecta</taxon>
        <taxon>Pterygota</taxon>
        <taxon>Neoptera</taxon>
        <taxon>Endopterygota</taxon>
        <taxon>Coleoptera</taxon>
        <taxon>Polyphaga</taxon>
        <taxon>Cucujiformia</taxon>
        <taxon>Chrysomeloidea</taxon>
        <taxon>Chrysomelidae</taxon>
        <taxon>Galerucinae</taxon>
        <taxon>Diabroticina</taxon>
        <taxon>Diabroticites</taxon>
        <taxon>Diabrotica</taxon>
    </lineage>
</organism>
<keyword evidence="8" id="KW-1185">Reference proteome</keyword>
<dbReference type="SMART" id="SM00355">
    <property type="entry name" value="ZnF_C2H2"/>
    <property type="match status" value="3"/>
</dbReference>
<reference evidence="9" key="1">
    <citation type="submission" date="2025-04" db="UniProtKB">
        <authorList>
            <consortium name="RefSeq"/>
        </authorList>
    </citation>
    <scope>IDENTIFICATION</scope>
    <source>
        <tissue evidence="9">Whole insect</tissue>
    </source>
</reference>
<evidence type="ECO:0000259" key="6">
    <source>
        <dbReference type="PROSITE" id="PS50157"/>
    </source>
</evidence>
<dbReference type="InterPro" id="IPR041661">
    <property type="entry name" value="ZN622/Rei1/Reh1_Znf-C2H2"/>
</dbReference>
<keyword evidence="2 5" id="KW-0863">Zinc-finger</keyword>
<evidence type="ECO:0000313" key="7">
    <source>
        <dbReference type="EnsemblMetazoa" id="XP_028129071.1"/>
    </source>
</evidence>
<dbReference type="AlphaFoldDB" id="A0A6P7F174"/>
<comment type="similarity">
    <text evidence="4">Belongs to the ZNF277 family.</text>
</comment>
<evidence type="ECO:0000313" key="8">
    <source>
        <dbReference type="Proteomes" id="UP001652700"/>
    </source>
</evidence>
<dbReference type="GeneID" id="114325262"/>
<dbReference type="PANTHER" id="PTHR13267:SF3">
    <property type="entry name" value="ZINC FINGER PROTEIN 277"/>
    <property type="match status" value="1"/>
</dbReference>
<dbReference type="InterPro" id="IPR040048">
    <property type="entry name" value="ZNF277"/>
</dbReference>
<dbReference type="FunCoup" id="A0A6P7F174">
    <property type="interactions" value="1536"/>
</dbReference>
<keyword evidence="1" id="KW-0479">Metal-binding</keyword>
<gene>
    <name evidence="9" type="primary">LOC114325262</name>
</gene>
<dbReference type="InterPro" id="IPR013087">
    <property type="entry name" value="Znf_C2H2_type"/>
</dbReference>
<feature type="domain" description="C2H2-type" evidence="6">
    <location>
        <begin position="191"/>
        <end position="220"/>
    </location>
</feature>
<reference evidence="7" key="2">
    <citation type="submission" date="2025-05" db="UniProtKB">
        <authorList>
            <consortium name="EnsemblMetazoa"/>
        </authorList>
    </citation>
    <scope>IDENTIFICATION</scope>
</reference>
<dbReference type="EnsemblMetazoa" id="XM_028273270.2">
    <property type="protein sequence ID" value="XP_028129071.1"/>
    <property type="gene ID" value="LOC114325262"/>
</dbReference>
<dbReference type="OrthoDB" id="278606at2759"/>
<protein>
    <submittedName>
        <fullName evidence="9">Zinc finger protein 277</fullName>
    </submittedName>
</protein>
<evidence type="ECO:0000256" key="1">
    <source>
        <dbReference type="ARBA" id="ARBA00022723"/>
    </source>
</evidence>
<dbReference type="GO" id="GO:0008270">
    <property type="term" value="F:zinc ion binding"/>
    <property type="evidence" value="ECO:0007669"/>
    <property type="project" value="UniProtKB-KW"/>
</dbReference>
<dbReference type="RefSeq" id="XP_028129071.1">
    <property type="nucleotide sequence ID" value="XM_028273270.1"/>
</dbReference>